<proteinExistence type="predicted"/>
<protein>
    <submittedName>
        <fullName evidence="1">Uncharacterized protein</fullName>
    </submittedName>
</protein>
<evidence type="ECO:0000313" key="1">
    <source>
        <dbReference type="EMBL" id="CAK6450083.1"/>
    </source>
</evidence>
<accession>A0ABP0AK75</accession>
<name>A0ABP0AK75_PIPNA</name>
<organism evidence="1 2">
    <name type="scientific">Pipistrellus nathusii</name>
    <name type="common">Nathusius' pipistrelle</name>
    <dbReference type="NCBI Taxonomy" id="59473"/>
    <lineage>
        <taxon>Eukaryota</taxon>
        <taxon>Metazoa</taxon>
        <taxon>Chordata</taxon>
        <taxon>Craniata</taxon>
        <taxon>Vertebrata</taxon>
        <taxon>Euteleostomi</taxon>
        <taxon>Mammalia</taxon>
        <taxon>Eutheria</taxon>
        <taxon>Laurasiatheria</taxon>
        <taxon>Chiroptera</taxon>
        <taxon>Yangochiroptera</taxon>
        <taxon>Vespertilionidae</taxon>
        <taxon>Pipistrellus</taxon>
    </lineage>
</organism>
<dbReference type="EMBL" id="OY882879">
    <property type="protein sequence ID" value="CAK6450083.1"/>
    <property type="molecule type" value="Genomic_DNA"/>
</dbReference>
<sequence>MFKVIVPETNASRHLFFTNKSIQREGMVAETRGAVLYFPRRGDPQGRPLAQISQKPPEKINLKPTDRIADLLPFSKSEQNQTLFHPVDIFAFPSPPRDY</sequence>
<dbReference type="Proteomes" id="UP001314169">
    <property type="component" value="Chromosome X"/>
</dbReference>
<gene>
    <name evidence="1" type="ORF">MPIPNATIZW_LOCUS18389</name>
</gene>
<reference evidence="1" key="1">
    <citation type="submission" date="2023-12" db="EMBL/GenBank/DDBJ databases">
        <authorList>
            <person name="Brown T."/>
        </authorList>
    </citation>
    <scope>NUCLEOTIDE SEQUENCE</scope>
</reference>
<keyword evidence="2" id="KW-1185">Reference proteome</keyword>
<evidence type="ECO:0000313" key="2">
    <source>
        <dbReference type="Proteomes" id="UP001314169"/>
    </source>
</evidence>